<gene>
    <name evidence="4" type="ORF">FEM48_Zijuj03G0065400</name>
</gene>
<feature type="domain" description="Disease resistance protein At4g27190-like leucine-rich repeats" evidence="3">
    <location>
        <begin position="116"/>
        <end position="173"/>
    </location>
</feature>
<evidence type="ECO:0000313" key="5">
    <source>
        <dbReference type="Proteomes" id="UP000813462"/>
    </source>
</evidence>
<protein>
    <recommendedName>
        <fullName evidence="3">Disease resistance protein At4g27190-like leucine-rich repeats domain-containing protein</fullName>
    </recommendedName>
</protein>
<proteinExistence type="predicted"/>
<dbReference type="PANTHER" id="PTHR33463:SF198">
    <property type="entry name" value="RPP4C3"/>
    <property type="match status" value="1"/>
</dbReference>
<name>A0A978VNR1_ZIZJJ</name>
<dbReference type="InterPro" id="IPR032675">
    <property type="entry name" value="LRR_dom_sf"/>
</dbReference>
<dbReference type="SUPFAM" id="SSF52047">
    <property type="entry name" value="RNI-like"/>
    <property type="match status" value="1"/>
</dbReference>
<keyword evidence="2" id="KW-0732">Signal</keyword>
<feature type="signal peptide" evidence="2">
    <location>
        <begin position="1"/>
        <end position="18"/>
    </location>
</feature>
<dbReference type="InterPro" id="IPR050905">
    <property type="entry name" value="Plant_NBS-LRR"/>
</dbReference>
<evidence type="ECO:0000259" key="3">
    <source>
        <dbReference type="Pfam" id="PF23247"/>
    </source>
</evidence>
<dbReference type="EMBL" id="JAEACU010000003">
    <property type="protein sequence ID" value="KAH7537186.1"/>
    <property type="molecule type" value="Genomic_DNA"/>
</dbReference>
<dbReference type="Gene3D" id="3.80.10.10">
    <property type="entry name" value="Ribonuclease Inhibitor"/>
    <property type="match status" value="1"/>
</dbReference>
<sequence>MHCFFSLLVGTCMVIGDGTLIPAMSDSTKLYFFFSQLNKFARKRLRFSGISIFICYGKSFVQLRFLEIGGCGAMKEIVRNSEKMDKMSINEQVAFPRLQCVTIRGMNKSKIIANNAEVFGKLEEVDVQVRNCNNLMKIFTSSMQRALGSLRRLDISSCEMVEEIFEMRTLDVECRRTYTRHNTLSVDFFEFKLFTKTGICMGHRSSRNSYLHTS</sequence>
<dbReference type="InterPro" id="IPR057135">
    <property type="entry name" value="At4g27190-like_LRR"/>
</dbReference>
<dbReference type="PANTHER" id="PTHR33463">
    <property type="entry name" value="NB-ARC DOMAIN-CONTAINING PROTEIN-RELATED"/>
    <property type="match status" value="1"/>
</dbReference>
<keyword evidence="1" id="KW-0611">Plant defense</keyword>
<evidence type="ECO:0000313" key="4">
    <source>
        <dbReference type="EMBL" id="KAH7537186.1"/>
    </source>
</evidence>
<organism evidence="4 5">
    <name type="scientific">Ziziphus jujuba var. spinosa</name>
    <dbReference type="NCBI Taxonomy" id="714518"/>
    <lineage>
        <taxon>Eukaryota</taxon>
        <taxon>Viridiplantae</taxon>
        <taxon>Streptophyta</taxon>
        <taxon>Embryophyta</taxon>
        <taxon>Tracheophyta</taxon>
        <taxon>Spermatophyta</taxon>
        <taxon>Magnoliopsida</taxon>
        <taxon>eudicotyledons</taxon>
        <taxon>Gunneridae</taxon>
        <taxon>Pentapetalae</taxon>
        <taxon>rosids</taxon>
        <taxon>fabids</taxon>
        <taxon>Rosales</taxon>
        <taxon>Rhamnaceae</taxon>
        <taxon>Paliureae</taxon>
        <taxon>Ziziphus</taxon>
    </lineage>
</organism>
<reference evidence="4" key="1">
    <citation type="journal article" date="2021" name="Front. Plant Sci.">
        <title>Chromosome-Scale Genome Assembly for Chinese Sour Jujube and Insights Into Its Genome Evolution and Domestication Signature.</title>
        <authorList>
            <person name="Shen L.-Y."/>
            <person name="Luo H."/>
            <person name="Wang X.-L."/>
            <person name="Wang X.-M."/>
            <person name="Qiu X.-J."/>
            <person name="Liu H."/>
            <person name="Zhou S.-S."/>
            <person name="Jia K.-H."/>
            <person name="Nie S."/>
            <person name="Bao Y.-T."/>
            <person name="Zhang R.-G."/>
            <person name="Yun Q.-Z."/>
            <person name="Chai Y.-H."/>
            <person name="Lu J.-Y."/>
            <person name="Li Y."/>
            <person name="Zhao S.-W."/>
            <person name="Mao J.-F."/>
            <person name="Jia S.-G."/>
            <person name="Mao Y.-M."/>
        </authorList>
    </citation>
    <scope>NUCLEOTIDE SEQUENCE</scope>
    <source>
        <strain evidence="4">AT0</strain>
        <tissue evidence="4">Leaf</tissue>
    </source>
</reference>
<evidence type="ECO:0000256" key="1">
    <source>
        <dbReference type="ARBA" id="ARBA00022821"/>
    </source>
</evidence>
<accession>A0A978VNR1</accession>
<dbReference type="Pfam" id="PF23247">
    <property type="entry name" value="LRR_RPS2"/>
    <property type="match status" value="1"/>
</dbReference>
<dbReference type="AlphaFoldDB" id="A0A978VNR1"/>
<evidence type="ECO:0000256" key="2">
    <source>
        <dbReference type="SAM" id="SignalP"/>
    </source>
</evidence>
<feature type="chain" id="PRO_5038090910" description="Disease resistance protein At4g27190-like leucine-rich repeats domain-containing protein" evidence="2">
    <location>
        <begin position="19"/>
        <end position="214"/>
    </location>
</feature>
<comment type="caution">
    <text evidence="4">The sequence shown here is derived from an EMBL/GenBank/DDBJ whole genome shotgun (WGS) entry which is preliminary data.</text>
</comment>
<dbReference type="Proteomes" id="UP000813462">
    <property type="component" value="Unassembled WGS sequence"/>
</dbReference>